<organism evidence="3 4">
    <name type="scientific">Pendulispora brunnea</name>
    <dbReference type="NCBI Taxonomy" id="2905690"/>
    <lineage>
        <taxon>Bacteria</taxon>
        <taxon>Pseudomonadati</taxon>
        <taxon>Myxococcota</taxon>
        <taxon>Myxococcia</taxon>
        <taxon>Myxococcales</taxon>
        <taxon>Sorangiineae</taxon>
        <taxon>Pendulisporaceae</taxon>
        <taxon>Pendulispora</taxon>
    </lineage>
</organism>
<keyword evidence="2" id="KW-0472">Membrane</keyword>
<evidence type="ECO:0000313" key="4">
    <source>
        <dbReference type="Proteomes" id="UP001379533"/>
    </source>
</evidence>
<proteinExistence type="predicted"/>
<name>A0ABZ2KHC2_9BACT</name>
<reference evidence="3 4" key="1">
    <citation type="submission" date="2021-12" db="EMBL/GenBank/DDBJ databases">
        <title>Discovery of the Pendulisporaceae a myxobacterial family with distinct sporulation behavior and unique specialized metabolism.</title>
        <authorList>
            <person name="Garcia R."/>
            <person name="Popoff A."/>
            <person name="Bader C.D."/>
            <person name="Loehr J."/>
            <person name="Walesch S."/>
            <person name="Walt C."/>
            <person name="Boldt J."/>
            <person name="Bunk B."/>
            <person name="Haeckl F.J.F.P.J."/>
            <person name="Gunesch A.P."/>
            <person name="Birkelbach J."/>
            <person name="Nuebel U."/>
            <person name="Pietschmann T."/>
            <person name="Bach T."/>
            <person name="Mueller R."/>
        </authorList>
    </citation>
    <scope>NUCLEOTIDE SEQUENCE [LARGE SCALE GENOMIC DNA]</scope>
    <source>
        <strain evidence="3 4">MSr12523</strain>
    </source>
</reference>
<dbReference type="InterPro" id="IPR011990">
    <property type="entry name" value="TPR-like_helical_dom_sf"/>
</dbReference>
<dbReference type="Gene3D" id="1.25.40.10">
    <property type="entry name" value="Tetratricopeptide repeat domain"/>
    <property type="match status" value="1"/>
</dbReference>
<keyword evidence="2" id="KW-0812">Transmembrane</keyword>
<dbReference type="RefSeq" id="WP_394848698.1">
    <property type="nucleotide sequence ID" value="NZ_CP089982.1"/>
</dbReference>
<dbReference type="Proteomes" id="UP001379533">
    <property type="component" value="Chromosome"/>
</dbReference>
<sequence>MHEVDEELREIKREIIESRGLVIKTNNLTNALSADIKSIAKRQQTYERRLTLNSATAYVVFVVVVLGALKFAWDARVDAIKVEIEQKAADNERLRKEAREILKRDEDRARAEVKAAQFFELIRQGKRAEVVEQWEAIKKEPLSKAETAAFTDAVEKAKNELALLQFQQAVDKARVQRWQEAATLYEESLKYKEDSSISSSVQLGLADAYRHLGRQRDAIPMLTHLSENAPDKEIQDDALHQLAFCQMDIQAWNDAKNTWRALLRRFPDSHFAPEGRLQLAQLNLMH</sequence>
<evidence type="ECO:0000256" key="1">
    <source>
        <dbReference type="SAM" id="Coils"/>
    </source>
</evidence>
<dbReference type="Pfam" id="PF13174">
    <property type="entry name" value="TPR_6"/>
    <property type="match status" value="1"/>
</dbReference>
<dbReference type="EMBL" id="CP089982">
    <property type="protein sequence ID" value="WXA98086.1"/>
    <property type="molecule type" value="Genomic_DNA"/>
</dbReference>
<dbReference type="InterPro" id="IPR019734">
    <property type="entry name" value="TPR_rpt"/>
</dbReference>
<evidence type="ECO:0000256" key="2">
    <source>
        <dbReference type="SAM" id="Phobius"/>
    </source>
</evidence>
<keyword evidence="2" id="KW-1133">Transmembrane helix</keyword>
<accession>A0ABZ2KHC2</accession>
<protein>
    <submittedName>
        <fullName evidence="3">Tetratricopeptide repeat protein</fullName>
    </submittedName>
</protein>
<evidence type="ECO:0000313" key="3">
    <source>
        <dbReference type="EMBL" id="WXA98086.1"/>
    </source>
</evidence>
<gene>
    <name evidence="3" type="ORF">LZC95_14740</name>
</gene>
<keyword evidence="1" id="KW-0175">Coiled coil</keyword>
<dbReference type="SUPFAM" id="SSF48452">
    <property type="entry name" value="TPR-like"/>
    <property type="match status" value="1"/>
</dbReference>
<keyword evidence="4" id="KW-1185">Reference proteome</keyword>
<feature type="coiled-coil region" evidence="1">
    <location>
        <begin position="77"/>
        <end position="104"/>
    </location>
</feature>
<feature type="transmembrane region" description="Helical" evidence="2">
    <location>
        <begin position="50"/>
        <end position="73"/>
    </location>
</feature>